<keyword evidence="2" id="KW-0695">RNA-directed DNA polymerase</keyword>
<evidence type="ECO:0000256" key="1">
    <source>
        <dbReference type="SAM" id="MobiDB-lite"/>
    </source>
</evidence>
<feature type="compositionally biased region" description="Polar residues" evidence="1">
    <location>
        <begin position="1"/>
        <end position="18"/>
    </location>
</feature>
<accession>A0A0W0EVH3</accession>
<comment type="caution">
    <text evidence="2">The sequence shown here is derived from an EMBL/GenBank/DDBJ whole genome shotgun (WGS) entry which is preliminary data.</text>
</comment>
<protein>
    <submittedName>
        <fullName evidence="2">Putative reverse transcriptase-rnase h-integrase</fullName>
    </submittedName>
</protein>
<dbReference type="GO" id="GO:0003964">
    <property type="term" value="F:RNA-directed DNA polymerase activity"/>
    <property type="evidence" value="ECO:0007669"/>
    <property type="project" value="UniProtKB-KW"/>
</dbReference>
<gene>
    <name evidence="2" type="ORF">WG66_19362</name>
</gene>
<evidence type="ECO:0000313" key="3">
    <source>
        <dbReference type="Proteomes" id="UP000054988"/>
    </source>
</evidence>
<reference evidence="2 3" key="1">
    <citation type="submission" date="2015-12" db="EMBL/GenBank/DDBJ databases">
        <title>Draft genome sequence of Moniliophthora roreri, the causal agent of frosty pod rot of cacao.</title>
        <authorList>
            <person name="Aime M.C."/>
            <person name="Diaz-Valderrama J.R."/>
            <person name="Kijpornyongpan T."/>
            <person name="Phillips-Mora W."/>
        </authorList>
    </citation>
    <scope>NUCLEOTIDE SEQUENCE [LARGE SCALE GENOMIC DNA]</scope>
    <source>
        <strain evidence="2 3">MCA 2952</strain>
    </source>
</reference>
<keyword evidence="2" id="KW-0548">Nucleotidyltransferase</keyword>
<name>A0A0W0EVH3_MONRR</name>
<feature type="compositionally biased region" description="Polar residues" evidence="1">
    <location>
        <begin position="52"/>
        <end position="62"/>
    </location>
</feature>
<organism evidence="2 3">
    <name type="scientific">Moniliophthora roreri</name>
    <name type="common">Frosty pod rot fungus</name>
    <name type="synonym">Monilia roreri</name>
    <dbReference type="NCBI Taxonomy" id="221103"/>
    <lineage>
        <taxon>Eukaryota</taxon>
        <taxon>Fungi</taxon>
        <taxon>Dikarya</taxon>
        <taxon>Basidiomycota</taxon>
        <taxon>Agaricomycotina</taxon>
        <taxon>Agaricomycetes</taxon>
        <taxon>Agaricomycetidae</taxon>
        <taxon>Agaricales</taxon>
        <taxon>Marasmiineae</taxon>
        <taxon>Marasmiaceae</taxon>
        <taxon>Moniliophthora</taxon>
    </lineage>
</organism>
<evidence type="ECO:0000313" key="2">
    <source>
        <dbReference type="EMBL" id="KTB28063.1"/>
    </source>
</evidence>
<dbReference type="EMBL" id="LATX01002505">
    <property type="protein sequence ID" value="KTB28063.1"/>
    <property type="molecule type" value="Genomic_DNA"/>
</dbReference>
<sequence>MDTPAPTSTTIEASSLGSPPNPWATKPDSPPLPIPPPIPTTSSFILTPLPIPTSNLRSSRLTPSPPLDPNLRPPLTPEIFRRLRPQFHQRVEHIPMVGGEVALAESEDTVEDEEREN</sequence>
<keyword evidence="2" id="KW-0808">Transferase</keyword>
<feature type="region of interest" description="Disordered" evidence="1">
    <location>
        <begin position="1"/>
        <end position="76"/>
    </location>
</feature>
<dbReference type="Proteomes" id="UP000054988">
    <property type="component" value="Unassembled WGS sequence"/>
</dbReference>
<feature type="compositionally biased region" description="Pro residues" evidence="1">
    <location>
        <begin position="28"/>
        <end position="39"/>
    </location>
</feature>
<proteinExistence type="predicted"/>
<feature type="compositionally biased region" description="Pro residues" evidence="1">
    <location>
        <begin position="63"/>
        <end position="76"/>
    </location>
</feature>
<dbReference type="AlphaFoldDB" id="A0A0W0EVH3"/>